<sequence length="450" mass="48392">MQSLPPDPEGLDSAWDDEDEDEPREDESTRLIDSKELFERAGFTMEEATGDEPPVRARSGRITARAPSEEYSAHVSKARPSGAHENLTPQTPKASVAPPVGESYEETLDALLQERGFDLECDEPGVPSAPGASVTARGSSAGDPRVAPPGSAPGRLGDPRQPPPGSGARLSRPDEDAPQVDIDFELGFDMPDLAPDEHPVPTAVPTPIPGSFAPMTPPPGTLRLGLIDDEFDPLNTKDWLGDRSLPPSVVSGVSGRAPLSRTEGAHAPTLIPGAWPPSPRPSQPAAHTFEKRPSVHAPAPPPLPPVVPSTPPAPTPHTPPTADDRRRQMLQRFESGDYSGALVLAESILDETPDDITIRRYAESCNEMLRQTYKARIGDGSQVLRILISNEQIRSLNLDHRAGFLLSCIDGMSSIDDVLDVCGMRELDALRILYELVQENIVAPIDDGLR</sequence>
<protein>
    <submittedName>
        <fullName evidence="2">Uncharacterized protein</fullName>
    </submittedName>
</protein>
<comment type="caution">
    <text evidence="2">The sequence shown here is derived from an EMBL/GenBank/DDBJ whole genome shotgun (WGS) entry which is preliminary data.</text>
</comment>
<dbReference type="STRING" id="1192034.CAP_7522"/>
<dbReference type="Proteomes" id="UP000019678">
    <property type="component" value="Unassembled WGS sequence"/>
</dbReference>
<feature type="compositionally biased region" description="Low complexity" evidence="1">
    <location>
        <begin position="246"/>
        <end position="255"/>
    </location>
</feature>
<dbReference type="OrthoDB" id="5380785at2"/>
<feature type="compositionally biased region" description="Acidic residues" evidence="1">
    <location>
        <begin position="176"/>
        <end position="186"/>
    </location>
</feature>
<dbReference type="EMBL" id="ASRX01000067">
    <property type="protein sequence ID" value="EYF02043.1"/>
    <property type="molecule type" value="Genomic_DNA"/>
</dbReference>
<organism evidence="2 3">
    <name type="scientific">Chondromyces apiculatus DSM 436</name>
    <dbReference type="NCBI Taxonomy" id="1192034"/>
    <lineage>
        <taxon>Bacteria</taxon>
        <taxon>Pseudomonadati</taxon>
        <taxon>Myxococcota</taxon>
        <taxon>Polyangia</taxon>
        <taxon>Polyangiales</taxon>
        <taxon>Polyangiaceae</taxon>
        <taxon>Chondromyces</taxon>
    </lineage>
</organism>
<reference evidence="2 3" key="1">
    <citation type="submission" date="2013-05" db="EMBL/GenBank/DDBJ databases">
        <title>Genome assembly of Chondromyces apiculatus DSM 436.</title>
        <authorList>
            <person name="Sharma G."/>
            <person name="Khatri I."/>
            <person name="Kaur C."/>
            <person name="Mayilraj S."/>
            <person name="Subramanian S."/>
        </authorList>
    </citation>
    <scope>NUCLEOTIDE SEQUENCE [LARGE SCALE GENOMIC DNA]</scope>
    <source>
        <strain evidence="2 3">DSM 436</strain>
    </source>
</reference>
<dbReference type="eggNOG" id="ENOG50300Z2">
    <property type="taxonomic scope" value="Bacteria"/>
</dbReference>
<name>A0A017SYP2_9BACT</name>
<proteinExistence type="predicted"/>
<keyword evidence="3" id="KW-1185">Reference proteome</keyword>
<dbReference type="AlphaFoldDB" id="A0A017SYP2"/>
<feature type="compositionally biased region" description="Acidic residues" evidence="1">
    <location>
        <begin position="14"/>
        <end position="25"/>
    </location>
</feature>
<evidence type="ECO:0000256" key="1">
    <source>
        <dbReference type="SAM" id="MobiDB-lite"/>
    </source>
</evidence>
<evidence type="ECO:0000313" key="2">
    <source>
        <dbReference type="EMBL" id="EYF02043.1"/>
    </source>
</evidence>
<dbReference type="RefSeq" id="WP_156041363.1">
    <property type="nucleotide sequence ID" value="NZ_ASRX01000067.1"/>
</dbReference>
<gene>
    <name evidence="2" type="ORF">CAP_7522</name>
</gene>
<feature type="region of interest" description="Disordered" evidence="1">
    <location>
        <begin position="43"/>
        <end position="324"/>
    </location>
</feature>
<accession>A0A017SYP2</accession>
<feature type="compositionally biased region" description="Pro residues" evidence="1">
    <location>
        <begin position="298"/>
        <end position="319"/>
    </location>
</feature>
<evidence type="ECO:0000313" key="3">
    <source>
        <dbReference type="Proteomes" id="UP000019678"/>
    </source>
</evidence>
<feature type="region of interest" description="Disordered" evidence="1">
    <location>
        <begin position="1"/>
        <end position="31"/>
    </location>
</feature>